<dbReference type="InterPro" id="IPR004947">
    <property type="entry name" value="DNase_II"/>
</dbReference>
<keyword evidence="5" id="KW-0732">Signal</keyword>
<dbReference type="Proteomes" id="UP001295444">
    <property type="component" value="Chromosome 08"/>
</dbReference>
<evidence type="ECO:0000256" key="5">
    <source>
        <dbReference type="SAM" id="SignalP"/>
    </source>
</evidence>
<evidence type="ECO:0000256" key="4">
    <source>
        <dbReference type="ARBA" id="ARBA00022801"/>
    </source>
</evidence>
<keyword evidence="7" id="KW-1185">Reference proteome</keyword>
<dbReference type="Pfam" id="PF03265">
    <property type="entry name" value="DNase_II"/>
    <property type="match status" value="1"/>
</dbReference>
<comment type="similarity">
    <text evidence="2">Belongs to the DNase II family.</text>
</comment>
<dbReference type="EC" id="3.1.22.1" evidence="3"/>
<sequence>MLGVYLLSVTYLQILPGIVADISCRNEAGNAVDWFVLYKLPKYNINESAGSGLNYLYLDSMSEGWQPGRSLINMTESAVGRVLEQLYRTYRTNSAVYMMYNDAPPSMKNYTTKLGHSKGILLFDKSQGFWLIHSVPRFPPFPEDGYGYPSTGQLYGQSAICVTYKYQQFKEIAIQMFSYNPNVYNCSIPEEYWDDLWGLQKICLGSHFPWVEPTHLITLESANGDTFLSFAKSN</sequence>
<evidence type="ECO:0000256" key="1">
    <source>
        <dbReference type="ARBA" id="ARBA00000447"/>
    </source>
</evidence>
<accession>A0AAD1WJ57</accession>
<evidence type="ECO:0000256" key="3">
    <source>
        <dbReference type="ARBA" id="ARBA00012036"/>
    </source>
</evidence>
<feature type="chain" id="PRO_5041940603" description="deoxyribonuclease II" evidence="5">
    <location>
        <begin position="21"/>
        <end position="234"/>
    </location>
</feature>
<name>A0AAD1WJ57_PELCU</name>
<reference evidence="6" key="1">
    <citation type="submission" date="2022-03" db="EMBL/GenBank/DDBJ databases">
        <authorList>
            <person name="Alioto T."/>
            <person name="Alioto T."/>
            <person name="Gomez Garrido J."/>
        </authorList>
    </citation>
    <scope>NUCLEOTIDE SEQUENCE</scope>
</reference>
<feature type="signal peptide" evidence="5">
    <location>
        <begin position="1"/>
        <end position="20"/>
    </location>
</feature>
<proteinExistence type="inferred from homology"/>
<organism evidence="6 7">
    <name type="scientific">Pelobates cultripes</name>
    <name type="common">Western spadefoot toad</name>
    <dbReference type="NCBI Taxonomy" id="61616"/>
    <lineage>
        <taxon>Eukaryota</taxon>
        <taxon>Metazoa</taxon>
        <taxon>Chordata</taxon>
        <taxon>Craniata</taxon>
        <taxon>Vertebrata</taxon>
        <taxon>Euteleostomi</taxon>
        <taxon>Amphibia</taxon>
        <taxon>Batrachia</taxon>
        <taxon>Anura</taxon>
        <taxon>Pelobatoidea</taxon>
        <taxon>Pelobatidae</taxon>
        <taxon>Pelobates</taxon>
    </lineage>
</organism>
<dbReference type="PANTHER" id="PTHR10858">
    <property type="entry name" value="DEOXYRIBONUCLEASE II"/>
    <property type="match status" value="1"/>
</dbReference>
<evidence type="ECO:0000256" key="2">
    <source>
        <dbReference type="ARBA" id="ARBA00007527"/>
    </source>
</evidence>
<gene>
    <name evidence="6" type="ORF">PECUL_23A060162</name>
</gene>
<dbReference type="GO" id="GO:0006309">
    <property type="term" value="P:apoptotic DNA fragmentation"/>
    <property type="evidence" value="ECO:0007669"/>
    <property type="project" value="TreeGrafter"/>
</dbReference>
<evidence type="ECO:0000313" key="6">
    <source>
        <dbReference type="EMBL" id="CAH2310483.1"/>
    </source>
</evidence>
<dbReference type="AlphaFoldDB" id="A0AAD1WJ57"/>
<dbReference type="GO" id="GO:0004531">
    <property type="term" value="F:deoxyribonuclease II activity"/>
    <property type="evidence" value="ECO:0007669"/>
    <property type="project" value="UniProtKB-EC"/>
</dbReference>
<dbReference type="EMBL" id="OW240919">
    <property type="protein sequence ID" value="CAH2310483.1"/>
    <property type="molecule type" value="Genomic_DNA"/>
</dbReference>
<comment type="catalytic activity">
    <reaction evidence="1">
        <text>Endonucleolytic cleavage to nucleoside 3'-phosphates and 3'-phosphooligonucleotide end-products.</text>
        <dbReference type="EC" id="3.1.22.1"/>
    </reaction>
</comment>
<protein>
    <recommendedName>
        <fullName evidence="3">deoxyribonuclease II</fullName>
        <ecNumber evidence="3">3.1.22.1</ecNumber>
    </recommendedName>
</protein>
<evidence type="ECO:0000313" key="7">
    <source>
        <dbReference type="Proteomes" id="UP001295444"/>
    </source>
</evidence>
<keyword evidence="4" id="KW-0378">Hydrolase</keyword>
<dbReference type="PANTHER" id="PTHR10858:SF2">
    <property type="entry name" value="DEOXYRIBONUCLEASE-2-BETA"/>
    <property type="match status" value="1"/>
</dbReference>